<comment type="similarity">
    <text evidence="1">Belongs to the zinc-containing alcohol dehydrogenase family.</text>
</comment>
<dbReference type="InterPro" id="IPR020843">
    <property type="entry name" value="ER"/>
</dbReference>
<dbReference type="CDD" id="cd08249">
    <property type="entry name" value="enoyl_reductase_like"/>
    <property type="match status" value="1"/>
</dbReference>
<dbReference type="InterPro" id="IPR047122">
    <property type="entry name" value="Trans-enoyl_RdTase-like"/>
</dbReference>
<dbReference type="SUPFAM" id="SSF51735">
    <property type="entry name" value="NAD(P)-binding Rossmann-fold domains"/>
    <property type="match status" value="1"/>
</dbReference>
<dbReference type="EMBL" id="KV878592">
    <property type="protein sequence ID" value="OJJ55374.1"/>
    <property type="molecule type" value="Genomic_DNA"/>
</dbReference>
<accession>A0A1L9T7E8</accession>
<dbReference type="OrthoDB" id="48317at2759"/>
<evidence type="ECO:0000256" key="1">
    <source>
        <dbReference type="ARBA" id="ARBA00008072"/>
    </source>
</evidence>
<dbReference type="Gene3D" id="3.40.50.720">
    <property type="entry name" value="NAD(P)-binding Rossmann-like Domain"/>
    <property type="match status" value="1"/>
</dbReference>
<evidence type="ECO:0000313" key="5">
    <source>
        <dbReference type="Proteomes" id="UP000184356"/>
    </source>
</evidence>
<dbReference type="InterPro" id="IPR011032">
    <property type="entry name" value="GroES-like_sf"/>
</dbReference>
<dbReference type="PANTHER" id="PTHR45348">
    <property type="entry name" value="HYPOTHETICAL OXIDOREDUCTASE (EUROFUNG)"/>
    <property type="match status" value="1"/>
</dbReference>
<feature type="domain" description="Enoyl reductase (ER)" evidence="3">
    <location>
        <begin position="15"/>
        <end position="312"/>
    </location>
</feature>
<organism evidence="4 5">
    <name type="scientific">Aspergillus sydowii CBS 593.65</name>
    <dbReference type="NCBI Taxonomy" id="1036612"/>
    <lineage>
        <taxon>Eukaryota</taxon>
        <taxon>Fungi</taxon>
        <taxon>Dikarya</taxon>
        <taxon>Ascomycota</taxon>
        <taxon>Pezizomycotina</taxon>
        <taxon>Eurotiomycetes</taxon>
        <taxon>Eurotiomycetidae</taxon>
        <taxon>Eurotiales</taxon>
        <taxon>Aspergillaceae</taxon>
        <taxon>Aspergillus</taxon>
        <taxon>Aspergillus subgen. Nidulantes</taxon>
    </lineage>
</organism>
<dbReference type="PANTHER" id="PTHR45348:SF2">
    <property type="entry name" value="ZINC-TYPE ALCOHOL DEHYDROGENASE-LIKE PROTEIN C2E1P3.01"/>
    <property type="match status" value="1"/>
</dbReference>
<dbReference type="GeneID" id="63765916"/>
<evidence type="ECO:0000259" key="3">
    <source>
        <dbReference type="SMART" id="SM00829"/>
    </source>
</evidence>
<dbReference type="Gene3D" id="3.90.180.10">
    <property type="entry name" value="Medium-chain alcohol dehydrogenases, catalytic domain"/>
    <property type="match status" value="1"/>
</dbReference>
<name>A0A1L9T7E8_9EURO</name>
<gene>
    <name evidence="4" type="ORF">ASPSYDRAFT_60362</name>
</gene>
<dbReference type="RefSeq" id="XP_040699180.1">
    <property type="nucleotide sequence ID" value="XM_040849843.1"/>
</dbReference>
<dbReference type="InterPro" id="IPR013154">
    <property type="entry name" value="ADH-like_N"/>
</dbReference>
<dbReference type="VEuPathDB" id="FungiDB:ASPSYDRAFT_60362"/>
<evidence type="ECO:0000313" key="4">
    <source>
        <dbReference type="EMBL" id="OJJ55374.1"/>
    </source>
</evidence>
<keyword evidence="5" id="KW-1185">Reference proteome</keyword>
<proteinExistence type="inferred from homology"/>
<dbReference type="Pfam" id="PF08240">
    <property type="entry name" value="ADH_N"/>
    <property type="match status" value="1"/>
</dbReference>
<dbReference type="AlphaFoldDB" id="A0A1L9T7E8"/>
<dbReference type="Proteomes" id="UP000184356">
    <property type="component" value="Unassembled WGS sequence"/>
</dbReference>
<protein>
    <recommendedName>
        <fullName evidence="3">Enoyl reductase (ER) domain-containing protein</fullName>
    </recommendedName>
</protein>
<dbReference type="GO" id="GO:0016651">
    <property type="term" value="F:oxidoreductase activity, acting on NAD(P)H"/>
    <property type="evidence" value="ECO:0007669"/>
    <property type="project" value="InterPro"/>
</dbReference>
<reference evidence="5" key="1">
    <citation type="journal article" date="2017" name="Genome Biol.">
        <title>Comparative genomics reveals high biological diversity and specific adaptations in the industrially and medically important fungal genus Aspergillus.</title>
        <authorList>
            <person name="de Vries R.P."/>
            <person name="Riley R."/>
            <person name="Wiebenga A."/>
            <person name="Aguilar-Osorio G."/>
            <person name="Amillis S."/>
            <person name="Uchima C.A."/>
            <person name="Anderluh G."/>
            <person name="Asadollahi M."/>
            <person name="Askin M."/>
            <person name="Barry K."/>
            <person name="Battaglia E."/>
            <person name="Bayram O."/>
            <person name="Benocci T."/>
            <person name="Braus-Stromeyer S.A."/>
            <person name="Caldana C."/>
            <person name="Canovas D."/>
            <person name="Cerqueira G.C."/>
            <person name="Chen F."/>
            <person name="Chen W."/>
            <person name="Choi C."/>
            <person name="Clum A."/>
            <person name="Dos Santos R.A."/>
            <person name="Damasio A.R."/>
            <person name="Diallinas G."/>
            <person name="Emri T."/>
            <person name="Fekete E."/>
            <person name="Flipphi M."/>
            <person name="Freyberg S."/>
            <person name="Gallo A."/>
            <person name="Gournas C."/>
            <person name="Habgood R."/>
            <person name="Hainaut M."/>
            <person name="Harispe M.L."/>
            <person name="Henrissat B."/>
            <person name="Hilden K.S."/>
            <person name="Hope R."/>
            <person name="Hossain A."/>
            <person name="Karabika E."/>
            <person name="Karaffa L."/>
            <person name="Karanyi Z."/>
            <person name="Krasevec N."/>
            <person name="Kuo A."/>
            <person name="Kusch H."/>
            <person name="LaButti K."/>
            <person name="Lagendijk E.L."/>
            <person name="Lapidus A."/>
            <person name="Levasseur A."/>
            <person name="Lindquist E."/>
            <person name="Lipzen A."/>
            <person name="Logrieco A.F."/>
            <person name="MacCabe A."/>
            <person name="Maekelae M.R."/>
            <person name="Malavazi I."/>
            <person name="Melin P."/>
            <person name="Meyer V."/>
            <person name="Mielnichuk N."/>
            <person name="Miskei M."/>
            <person name="Molnar A.P."/>
            <person name="Mule G."/>
            <person name="Ngan C.Y."/>
            <person name="Orejas M."/>
            <person name="Orosz E."/>
            <person name="Ouedraogo J.P."/>
            <person name="Overkamp K.M."/>
            <person name="Park H.-S."/>
            <person name="Perrone G."/>
            <person name="Piumi F."/>
            <person name="Punt P.J."/>
            <person name="Ram A.F."/>
            <person name="Ramon A."/>
            <person name="Rauscher S."/>
            <person name="Record E."/>
            <person name="Riano-Pachon D.M."/>
            <person name="Robert V."/>
            <person name="Roehrig J."/>
            <person name="Ruller R."/>
            <person name="Salamov A."/>
            <person name="Salih N.S."/>
            <person name="Samson R.A."/>
            <person name="Sandor E."/>
            <person name="Sanguinetti M."/>
            <person name="Schuetze T."/>
            <person name="Sepcic K."/>
            <person name="Shelest E."/>
            <person name="Sherlock G."/>
            <person name="Sophianopoulou V."/>
            <person name="Squina F.M."/>
            <person name="Sun H."/>
            <person name="Susca A."/>
            <person name="Todd R.B."/>
            <person name="Tsang A."/>
            <person name="Unkles S.E."/>
            <person name="van de Wiele N."/>
            <person name="van Rossen-Uffink D."/>
            <person name="Oliveira J.V."/>
            <person name="Vesth T.C."/>
            <person name="Visser J."/>
            <person name="Yu J.-H."/>
            <person name="Zhou M."/>
            <person name="Andersen M.R."/>
            <person name="Archer D.B."/>
            <person name="Baker S.E."/>
            <person name="Benoit I."/>
            <person name="Brakhage A.A."/>
            <person name="Braus G.H."/>
            <person name="Fischer R."/>
            <person name="Frisvad J.C."/>
            <person name="Goldman G.H."/>
            <person name="Houbraken J."/>
            <person name="Oakley B."/>
            <person name="Pocsi I."/>
            <person name="Scazzocchio C."/>
            <person name="Seiboth B."/>
            <person name="vanKuyk P.A."/>
            <person name="Wortman J."/>
            <person name="Dyer P.S."/>
            <person name="Grigoriev I.V."/>
        </authorList>
    </citation>
    <scope>NUCLEOTIDE SEQUENCE [LARGE SCALE GENOMIC DNA]</scope>
    <source>
        <strain evidence="5">CBS 593.65</strain>
    </source>
</reference>
<dbReference type="SMART" id="SM00829">
    <property type="entry name" value="PKS_ER"/>
    <property type="match status" value="1"/>
</dbReference>
<dbReference type="STRING" id="1036612.A0A1L9T7E8"/>
<dbReference type="InterPro" id="IPR036291">
    <property type="entry name" value="NAD(P)-bd_dom_sf"/>
</dbReference>
<sequence>MAPTNSAARITAAKAHPLKAKEAPYTSPTDNELVIRDRAIALNPVDFARQLLGTGLFPWTTYPAILGTDIAGEVIEVGARAASRFKVGDRVGALGSELKNNNPAEGAFQDYVVLQSQLISQIPPTLSFEGASVIPSTAPPAVSTGQTVLIWSGSSNVGSNAIQLAAAAGYEVFTTALPKNFDYVKSLGASQVWDYRSTTIIEDIVAAFKGKTSPGALAIGDTSGVPVGKIISLIDGRKLVSLANPPAAGLPAGDLKDNQVGPAIFNANLPKALAAGTYKIAPPAEVVGKGLGAIQKGLDDLQVGVLAKKFVVSL</sequence>
<evidence type="ECO:0000256" key="2">
    <source>
        <dbReference type="ARBA" id="ARBA00023002"/>
    </source>
</evidence>
<dbReference type="SUPFAM" id="SSF50129">
    <property type="entry name" value="GroES-like"/>
    <property type="match status" value="1"/>
</dbReference>
<keyword evidence="2" id="KW-0560">Oxidoreductase</keyword>